<dbReference type="GeneID" id="25034624"/>
<name>S9W1K2_SCHCR</name>
<dbReference type="EMBL" id="KE546990">
    <property type="protein sequence ID" value="EPY51870.1"/>
    <property type="molecule type" value="Genomic_DNA"/>
</dbReference>
<dbReference type="HOGENOM" id="CLU_201359_0_0_1"/>
<dbReference type="OMA" id="ELTYKCE"/>
<gene>
    <name evidence="1" type="ORF">SPOG_00292</name>
</gene>
<dbReference type="AlphaFoldDB" id="S9W1K2"/>
<dbReference type="RefSeq" id="XP_013023255.1">
    <property type="nucleotide sequence ID" value="XM_013167801.1"/>
</dbReference>
<evidence type="ECO:0000313" key="2">
    <source>
        <dbReference type="Proteomes" id="UP000015464"/>
    </source>
</evidence>
<dbReference type="OrthoDB" id="5327105at2759"/>
<dbReference type="STRING" id="653667.S9W1K2"/>
<dbReference type="Proteomes" id="UP000015464">
    <property type="component" value="Unassembled WGS sequence"/>
</dbReference>
<organism evidence="1 2">
    <name type="scientific">Schizosaccharomyces cryophilus (strain OY26 / ATCC MYA-4695 / CBS 11777 / NBRC 106824 / NRRL Y48691)</name>
    <name type="common">Fission yeast</name>
    <dbReference type="NCBI Taxonomy" id="653667"/>
    <lineage>
        <taxon>Eukaryota</taxon>
        <taxon>Fungi</taxon>
        <taxon>Dikarya</taxon>
        <taxon>Ascomycota</taxon>
        <taxon>Taphrinomycotina</taxon>
        <taxon>Schizosaccharomycetes</taxon>
        <taxon>Schizosaccharomycetales</taxon>
        <taxon>Schizosaccharomycetaceae</taxon>
        <taxon>Schizosaccharomyces</taxon>
    </lineage>
</organism>
<protein>
    <submittedName>
        <fullName evidence="1">EKC/KEOPS complex subunit</fullName>
    </submittedName>
</protein>
<accession>S9W1K2</accession>
<keyword evidence="2" id="KW-1185">Reference proteome</keyword>
<sequence>MPDLTLTYTNELDSQHSCFKEVPVEEDKQNFYGSLKHQVRALQEYSNVYFTEKMKFETKNDVPDEQPIML</sequence>
<evidence type="ECO:0000313" key="1">
    <source>
        <dbReference type="EMBL" id="EPY51870.1"/>
    </source>
</evidence>
<reference evidence="1 2" key="1">
    <citation type="journal article" date="2011" name="Science">
        <title>Comparative functional genomics of the fission yeasts.</title>
        <authorList>
            <person name="Rhind N."/>
            <person name="Chen Z."/>
            <person name="Yassour M."/>
            <person name="Thompson D.A."/>
            <person name="Haas B.J."/>
            <person name="Habib N."/>
            <person name="Wapinski I."/>
            <person name="Roy S."/>
            <person name="Lin M.F."/>
            <person name="Heiman D.I."/>
            <person name="Young S.K."/>
            <person name="Furuya K."/>
            <person name="Guo Y."/>
            <person name="Pidoux A."/>
            <person name="Chen H.M."/>
            <person name="Robbertse B."/>
            <person name="Goldberg J.M."/>
            <person name="Aoki K."/>
            <person name="Bayne E.H."/>
            <person name="Berlin A.M."/>
            <person name="Desjardins C.A."/>
            <person name="Dobbs E."/>
            <person name="Dukaj L."/>
            <person name="Fan L."/>
            <person name="FitzGerald M.G."/>
            <person name="French C."/>
            <person name="Gujja S."/>
            <person name="Hansen K."/>
            <person name="Keifenheim D."/>
            <person name="Levin J.Z."/>
            <person name="Mosher R.A."/>
            <person name="Mueller C.A."/>
            <person name="Pfiffner J."/>
            <person name="Priest M."/>
            <person name="Russ C."/>
            <person name="Smialowska A."/>
            <person name="Swoboda P."/>
            <person name="Sykes S.M."/>
            <person name="Vaughn M."/>
            <person name="Vengrova S."/>
            <person name="Yoder R."/>
            <person name="Zeng Q."/>
            <person name="Allshire R."/>
            <person name="Baulcombe D."/>
            <person name="Birren B.W."/>
            <person name="Brown W."/>
            <person name="Ekwall K."/>
            <person name="Kellis M."/>
            <person name="Leatherwood J."/>
            <person name="Levin H."/>
            <person name="Margalit H."/>
            <person name="Martienssen R."/>
            <person name="Nieduszynski C.A."/>
            <person name="Spatafora J.W."/>
            <person name="Friedman N."/>
            <person name="Dalgaard J.Z."/>
            <person name="Baumann P."/>
            <person name="Niki H."/>
            <person name="Regev A."/>
            <person name="Nusbaum C."/>
        </authorList>
    </citation>
    <scope>NUCLEOTIDE SEQUENCE [LARGE SCALE GENOMIC DNA]</scope>
    <source>
        <strain evidence="2">OY26 / ATCC MYA-4695 / CBS 11777 / NBRC 106824 / NRRL Y48691</strain>
    </source>
</reference>
<proteinExistence type="predicted"/>